<dbReference type="EMBL" id="CAXAMM010005930">
    <property type="protein sequence ID" value="CAK9009165.1"/>
    <property type="molecule type" value="Genomic_DNA"/>
</dbReference>
<proteinExistence type="predicted"/>
<evidence type="ECO:0000313" key="2">
    <source>
        <dbReference type="Proteomes" id="UP001642464"/>
    </source>
</evidence>
<accession>A0ABP0J458</accession>
<protein>
    <recommendedName>
        <fullName evidence="3">Phospholipase B-like</fullName>
    </recommendedName>
</protein>
<gene>
    <name evidence="1" type="ORF">SCF082_LOCUS10199</name>
</gene>
<organism evidence="1 2">
    <name type="scientific">Durusdinium trenchii</name>
    <dbReference type="NCBI Taxonomy" id="1381693"/>
    <lineage>
        <taxon>Eukaryota</taxon>
        <taxon>Sar</taxon>
        <taxon>Alveolata</taxon>
        <taxon>Dinophyceae</taxon>
        <taxon>Suessiales</taxon>
        <taxon>Symbiodiniaceae</taxon>
        <taxon>Durusdinium</taxon>
    </lineage>
</organism>
<evidence type="ECO:0008006" key="3">
    <source>
        <dbReference type="Google" id="ProtNLM"/>
    </source>
</evidence>
<evidence type="ECO:0000313" key="1">
    <source>
        <dbReference type="EMBL" id="CAK9009165.1"/>
    </source>
</evidence>
<reference evidence="1 2" key="1">
    <citation type="submission" date="2024-02" db="EMBL/GenBank/DDBJ databases">
        <authorList>
            <person name="Chen Y."/>
            <person name="Shah S."/>
            <person name="Dougan E. K."/>
            <person name="Thang M."/>
            <person name="Chan C."/>
        </authorList>
    </citation>
    <scope>NUCLEOTIDE SEQUENCE [LARGE SCALE GENOMIC DNA]</scope>
</reference>
<sequence length="157" mass="17473">GATGEKRFIEPLQGVARSPRLCALPDDKTLADLSEALFDTRYLITENFCEGELPKSSKYYDLGAASNGGAGASWKIDYASAASFASIPLFTSLYRDRCVTFDAIYAWEAEPAAKDWWEPVPDEERAKIRFYNAPVEETVNPGNRPSWGPRGPKRIFL</sequence>
<keyword evidence="2" id="KW-1185">Reference proteome</keyword>
<dbReference type="Proteomes" id="UP001642464">
    <property type="component" value="Unassembled WGS sequence"/>
</dbReference>
<feature type="non-terminal residue" evidence="1">
    <location>
        <position position="1"/>
    </location>
</feature>
<name>A0ABP0J458_9DINO</name>
<comment type="caution">
    <text evidence="1">The sequence shown here is derived from an EMBL/GenBank/DDBJ whole genome shotgun (WGS) entry which is preliminary data.</text>
</comment>